<dbReference type="EMBL" id="PDLM01000018">
    <property type="protein sequence ID" value="RDW58240.1"/>
    <property type="molecule type" value="Genomic_DNA"/>
</dbReference>
<sequence>MDNTDEKLGRETPACARCLKAGFKCAGYNLPLRVQEHIIGHNGDLVQVPGGVRNISRPQPPRPFSLVGFQEQIAFSFFFNSHRWAHFWRPLLQLIPEEENDSNYKASLAVALGYMAKITKSSDLVEQAIELNTYAVKEVRAALARRSKPDSARMLMTIVGALGIYNYTVDQKFHYVHHYGAQMIVKFCGPTYFQKEPYLTSFRHSRKMLYCLSLSFKCKTFLSEQIWKTVPFQLSSKTTEDKLFDILVDIPGLAEIITSLHRPPGEVVEVAEKLQSLRSKVIRWRGEWQLLNPQCATEAVKVSSRNMIFPPCLEEFLSTGILFQTAQQAVELLHYNSAMLYLSHLQYVLEGDSPSHRTMKSFTSHQAECLKKLSERQWSAPLLLPSEVEFQWQYGIEGLRILANIRHELSVSRGIYLVAAPIAILYCFSKYLDIKQGLLSMIGNEPWTEDEESGLARYEVTSVMASPLGSVGDPEYRSMGKLEPQNYETANFQDLFVKTSRASG</sequence>
<dbReference type="AlphaFoldDB" id="A0A3D8Q998"/>
<keyword evidence="2" id="KW-1185">Reference proteome</keyword>
<dbReference type="Pfam" id="PF11951">
    <property type="entry name" value="Fungal_trans_2"/>
    <property type="match status" value="1"/>
</dbReference>
<accession>A0A3D8Q998</accession>
<comment type="caution">
    <text evidence="1">The sequence shown here is derived from an EMBL/GenBank/DDBJ whole genome shotgun (WGS) entry which is preliminary data.</text>
</comment>
<evidence type="ECO:0000313" key="1">
    <source>
        <dbReference type="EMBL" id="RDW58240.1"/>
    </source>
</evidence>
<gene>
    <name evidence="1" type="ORF">BP6252_13651</name>
</gene>
<name>A0A3D8Q998_9HELO</name>
<dbReference type="InterPro" id="IPR053178">
    <property type="entry name" value="Osmoadaptation_assoc"/>
</dbReference>
<reference evidence="1 2" key="1">
    <citation type="journal article" date="2018" name="IMA Fungus">
        <title>IMA Genome-F 9: Draft genome sequence of Annulohypoxylon stygium, Aspergillus mulundensis, Berkeleyomyces basicola (syn. Thielaviopsis basicola), Ceratocystis smalleyi, two Cercospora beticola strains, Coleophoma cylindrospora, Fusarium fracticaudum, Phialophora cf. hyalina, and Morchella septimelata.</title>
        <authorList>
            <person name="Wingfield B.D."/>
            <person name="Bills G.F."/>
            <person name="Dong Y."/>
            <person name="Huang W."/>
            <person name="Nel W.J."/>
            <person name="Swalarsk-Parry B.S."/>
            <person name="Vaghefi N."/>
            <person name="Wilken P.M."/>
            <person name="An Z."/>
            <person name="de Beer Z.W."/>
            <person name="De Vos L."/>
            <person name="Chen L."/>
            <person name="Duong T.A."/>
            <person name="Gao Y."/>
            <person name="Hammerbacher A."/>
            <person name="Kikkert J.R."/>
            <person name="Li Y."/>
            <person name="Li H."/>
            <person name="Li K."/>
            <person name="Li Q."/>
            <person name="Liu X."/>
            <person name="Ma X."/>
            <person name="Naidoo K."/>
            <person name="Pethybridge S.J."/>
            <person name="Sun J."/>
            <person name="Steenkamp E.T."/>
            <person name="van der Nest M.A."/>
            <person name="van Wyk S."/>
            <person name="Wingfield M.J."/>
            <person name="Xiong C."/>
            <person name="Yue Q."/>
            <person name="Zhang X."/>
        </authorList>
    </citation>
    <scope>NUCLEOTIDE SEQUENCE [LARGE SCALE GENOMIC DNA]</scope>
    <source>
        <strain evidence="1 2">BP6252</strain>
    </source>
</reference>
<organism evidence="1 2">
    <name type="scientific">Coleophoma cylindrospora</name>
    <dbReference type="NCBI Taxonomy" id="1849047"/>
    <lineage>
        <taxon>Eukaryota</taxon>
        <taxon>Fungi</taxon>
        <taxon>Dikarya</taxon>
        <taxon>Ascomycota</taxon>
        <taxon>Pezizomycotina</taxon>
        <taxon>Leotiomycetes</taxon>
        <taxon>Helotiales</taxon>
        <taxon>Dermateaceae</taxon>
        <taxon>Coleophoma</taxon>
    </lineage>
</organism>
<dbReference type="PANTHER" id="PTHR38111:SF2">
    <property type="entry name" value="FINGER DOMAIN PROTEIN, PUTATIVE (AFU_ORTHOLOGUE AFUA_1G01560)-RELATED"/>
    <property type="match status" value="1"/>
</dbReference>
<dbReference type="InterPro" id="IPR021858">
    <property type="entry name" value="Fun_TF"/>
</dbReference>
<proteinExistence type="predicted"/>
<evidence type="ECO:0008006" key="3">
    <source>
        <dbReference type="Google" id="ProtNLM"/>
    </source>
</evidence>
<dbReference type="Proteomes" id="UP000256645">
    <property type="component" value="Unassembled WGS sequence"/>
</dbReference>
<evidence type="ECO:0000313" key="2">
    <source>
        <dbReference type="Proteomes" id="UP000256645"/>
    </source>
</evidence>
<dbReference type="STRING" id="1849047.A0A3D8Q998"/>
<protein>
    <recommendedName>
        <fullName evidence="3">Zn(2)-C6 fungal-type domain-containing protein</fullName>
    </recommendedName>
</protein>
<dbReference type="OrthoDB" id="5126878at2759"/>
<dbReference type="PANTHER" id="PTHR38111">
    <property type="entry name" value="ZN(2)-C6 FUNGAL-TYPE DOMAIN-CONTAINING PROTEIN-RELATED"/>
    <property type="match status" value="1"/>
</dbReference>